<proteinExistence type="predicted"/>
<organism evidence="1 2">
    <name type="scientific">Acetobacter orientalis</name>
    <dbReference type="NCBI Taxonomy" id="146474"/>
    <lineage>
        <taxon>Bacteria</taxon>
        <taxon>Pseudomonadati</taxon>
        <taxon>Pseudomonadota</taxon>
        <taxon>Alphaproteobacteria</taxon>
        <taxon>Acetobacterales</taxon>
        <taxon>Acetobacteraceae</taxon>
        <taxon>Acetobacter</taxon>
    </lineage>
</organism>
<gene>
    <name evidence="1" type="ORF">HK12_07100</name>
</gene>
<name>A0A252A0Y4_9PROT</name>
<evidence type="ECO:0000313" key="2">
    <source>
        <dbReference type="Proteomes" id="UP000194639"/>
    </source>
</evidence>
<evidence type="ECO:0000313" key="1">
    <source>
        <dbReference type="EMBL" id="OUI80811.1"/>
    </source>
</evidence>
<accession>A0A252A0Y4</accession>
<dbReference type="EMBL" id="JOMO01000029">
    <property type="protein sequence ID" value="OUI80811.1"/>
    <property type="molecule type" value="Genomic_DNA"/>
</dbReference>
<sequence>MHLVTLARTVWRRAVGAGAVMFWPCFTAHSTGLFLSKLVCQIFYKRGVLSATNLPFSQRM</sequence>
<reference evidence="1 2" key="1">
    <citation type="submission" date="2014-06" db="EMBL/GenBank/DDBJ databases">
        <authorList>
            <person name="Ju J."/>
            <person name="Zhang J."/>
        </authorList>
    </citation>
    <scope>NUCLEOTIDE SEQUENCE [LARGE SCALE GENOMIC DNA]</scope>
    <source>
        <strain evidence="1">DmW_045</strain>
    </source>
</reference>
<protein>
    <submittedName>
        <fullName evidence="1">Uncharacterized protein</fullName>
    </submittedName>
</protein>
<dbReference type="Proteomes" id="UP000194639">
    <property type="component" value="Unassembled WGS sequence"/>
</dbReference>
<comment type="caution">
    <text evidence="1">The sequence shown here is derived from an EMBL/GenBank/DDBJ whole genome shotgun (WGS) entry which is preliminary data.</text>
</comment>
<dbReference type="AlphaFoldDB" id="A0A252A0Y4"/>